<reference evidence="1 2" key="1">
    <citation type="submission" date="2018-05" db="EMBL/GenBank/DDBJ databases">
        <title>Streptococcus from otitis media.</title>
        <authorList>
            <person name="Wayes A.M."/>
            <person name="Jakubovics N.S."/>
        </authorList>
    </citation>
    <scope>NUCLEOTIDE SEQUENCE [LARGE SCALE GENOMIC DNA]</scope>
    <source>
        <strain evidence="1 2">NU43</strain>
    </source>
</reference>
<name>A0A4Q2FGA7_STROR</name>
<dbReference type="AlphaFoldDB" id="A0A4Q2FGA7"/>
<proteinExistence type="predicted"/>
<feature type="non-terminal residue" evidence="1">
    <location>
        <position position="81"/>
    </location>
</feature>
<comment type="caution">
    <text evidence="1">The sequence shown here is derived from an EMBL/GenBank/DDBJ whole genome shotgun (WGS) entry which is preliminary data.</text>
</comment>
<sequence>MSILADFSVRENKRVNKINTKEREGILVVKKENKRKQKKLHSDLGKSQVSGYQMLLLTEPSISSEFHHGTSSEEQLFIRIN</sequence>
<protein>
    <submittedName>
        <fullName evidence="1">Uncharacterized protein</fullName>
    </submittedName>
</protein>
<organism evidence="1 2">
    <name type="scientific">Streptococcus oralis</name>
    <dbReference type="NCBI Taxonomy" id="1303"/>
    <lineage>
        <taxon>Bacteria</taxon>
        <taxon>Bacillati</taxon>
        <taxon>Bacillota</taxon>
        <taxon>Bacilli</taxon>
        <taxon>Lactobacillales</taxon>
        <taxon>Streptococcaceae</taxon>
        <taxon>Streptococcus</taxon>
    </lineage>
</organism>
<dbReference type="EMBL" id="QEWJ01000096">
    <property type="protein sequence ID" value="RXX18469.1"/>
    <property type="molecule type" value="Genomic_DNA"/>
</dbReference>
<dbReference type="Proteomes" id="UP000289485">
    <property type="component" value="Unassembled WGS sequence"/>
</dbReference>
<evidence type="ECO:0000313" key="1">
    <source>
        <dbReference type="EMBL" id="RXX18469.1"/>
    </source>
</evidence>
<evidence type="ECO:0000313" key="2">
    <source>
        <dbReference type="Proteomes" id="UP000289485"/>
    </source>
</evidence>
<gene>
    <name evidence="1" type="ORF">DF216_10575</name>
</gene>
<accession>A0A4Q2FGA7</accession>